<evidence type="ECO:0000256" key="4">
    <source>
        <dbReference type="ARBA" id="ARBA00011233"/>
    </source>
</evidence>
<dbReference type="Proteomes" id="UP000824242">
    <property type="component" value="Unassembled WGS sequence"/>
</dbReference>
<comment type="catalytic activity">
    <reaction evidence="12">
        <text>oxaloacetate + H(+) = pyruvate + CO2</text>
        <dbReference type="Rhea" id="RHEA:15641"/>
        <dbReference type="ChEBI" id="CHEBI:15361"/>
        <dbReference type="ChEBI" id="CHEBI:15378"/>
        <dbReference type="ChEBI" id="CHEBI:16452"/>
        <dbReference type="ChEBI" id="CHEBI:16526"/>
        <dbReference type="EC" id="4.1.1.112"/>
    </reaction>
</comment>
<evidence type="ECO:0000256" key="12">
    <source>
        <dbReference type="ARBA" id="ARBA00047973"/>
    </source>
</evidence>
<gene>
    <name evidence="14" type="ORF">IAB89_01685</name>
</gene>
<protein>
    <recommendedName>
        <fullName evidence="7">Putative 4-hydroxy-4-methyl-2-oxoglutarate aldolase</fullName>
        <ecNumber evidence="6">4.1.1.112</ecNumber>
        <ecNumber evidence="5">4.1.3.17</ecNumber>
    </recommendedName>
    <alternativeName>
        <fullName evidence="11">Oxaloacetate decarboxylase</fullName>
    </alternativeName>
    <alternativeName>
        <fullName evidence="9">Regulator of ribonuclease activity homolog</fullName>
    </alternativeName>
    <alternativeName>
        <fullName evidence="10">RraA-like protein</fullName>
    </alternativeName>
</protein>
<dbReference type="EC" id="4.1.1.112" evidence="6"/>
<dbReference type="InterPro" id="IPR036704">
    <property type="entry name" value="RraA/RraA-like_sf"/>
</dbReference>
<accession>A0A9D1AMU0</accession>
<evidence type="ECO:0000256" key="10">
    <source>
        <dbReference type="ARBA" id="ARBA00030169"/>
    </source>
</evidence>
<evidence type="ECO:0000256" key="3">
    <source>
        <dbReference type="ARBA" id="ARBA00008621"/>
    </source>
</evidence>
<comment type="cofactor">
    <cofactor evidence="13">
        <name>Mg(2+)</name>
        <dbReference type="ChEBI" id="CHEBI:18420"/>
    </cofactor>
</comment>
<comment type="subunit">
    <text evidence="4">Homotrimer.</text>
</comment>
<evidence type="ECO:0000256" key="2">
    <source>
        <dbReference type="ARBA" id="ARBA00001968"/>
    </source>
</evidence>
<evidence type="ECO:0000256" key="7">
    <source>
        <dbReference type="ARBA" id="ARBA00016549"/>
    </source>
</evidence>
<dbReference type="Pfam" id="PF03737">
    <property type="entry name" value="RraA-like"/>
    <property type="match status" value="1"/>
</dbReference>
<dbReference type="PANTHER" id="PTHR33254">
    <property type="entry name" value="4-HYDROXY-4-METHYL-2-OXOGLUTARATE ALDOLASE 3-RELATED"/>
    <property type="match status" value="1"/>
</dbReference>
<reference evidence="14" key="1">
    <citation type="submission" date="2020-10" db="EMBL/GenBank/DDBJ databases">
        <authorList>
            <person name="Gilroy R."/>
        </authorList>
    </citation>
    <scope>NUCLEOTIDE SEQUENCE</scope>
    <source>
        <strain evidence="14">ChiSxjej1B13-7958</strain>
    </source>
</reference>
<comment type="caution">
    <text evidence="14">The sequence shown here is derived from an EMBL/GenBank/DDBJ whole genome shotgun (WGS) entry which is preliminary data.</text>
</comment>
<dbReference type="SUPFAM" id="SSF89562">
    <property type="entry name" value="RraA-like"/>
    <property type="match status" value="1"/>
</dbReference>
<keyword evidence="13" id="KW-0460">Magnesium</keyword>
<dbReference type="GO" id="GO:0047443">
    <property type="term" value="F:4-hydroxy-4-methyl-2-oxoglutarate aldolase activity"/>
    <property type="evidence" value="ECO:0007669"/>
    <property type="project" value="UniProtKB-EC"/>
</dbReference>
<evidence type="ECO:0000256" key="13">
    <source>
        <dbReference type="PIRSR" id="PIRSR605493-1"/>
    </source>
</evidence>
<comment type="similarity">
    <text evidence="3">Belongs to the class II aldolase/RraA-like family.</text>
</comment>
<sequence length="314" mass="35139">MRLNDREEILALTREWTGERFPNGRPRVSDDKIAILKTLTQEEIWHPLYFSGYRFQFQGGLRTLHPGKKLYGRAVTCCFAPQRPDVRRVSFGTAAEKGWKGDCNQWVIDSLTEGDVVVCDLYDKIFKGTFVGGNLTTAIKARTKTGGAIVWGGVRDVEQMKKIDAQVYFRGVDPTPIRDCQLVSFNGPCRIGEALCVPGDIVIGNENGVLFVPSHMVDFVIENAFKMQARDLYAFPKLEAGLYTTADVDAPVWPLPMLEDLIAFLEKEPSAARYRGLDWSLELRAAKGDGEAVEEMLRRFDIEPLAPGEGVAFL</sequence>
<comment type="catalytic activity">
    <reaction evidence="1">
        <text>4-hydroxy-4-methyl-2-oxoglutarate = 2 pyruvate</text>
        <dbReference type="Rhea" id="RHEA:22748"/>
        <dbReference type="ChEBI" id="CHEBI:15361"/>
        <dbReference type="ChEBI" id="CHEBI:58276"/>
        <dbReference type="EC" id="4.1.3.17"/>
    </reaction>
</comment>
<feature type="binding site" evidence="13">
    <location>
        <begin position="132"/>
        <end position="135"/>
    </location>
    <ligand>
        <name>substrate</name>
    </ligand>
</feature>
<feature type="binding site" evidence="13">
    <location>
        <position position="156"/>
    </location>
    <ligand>
        <name>Mg(2+)</name>
        <dbReference type="ChEBI" id="CHEBI:18420"/>
    </ligand>
</feature>
<organism evidence="14 15">
    <name type="scientific">Candidatus Caccousia avicola</name>
    <dbReference type="NCBI Taxonomy" id="2840721"/>
    <lineage>
        <taxon>Bacteria</taxon>
        <taxon>Bacillati</taxon>
        <taxon>Bacillota</taxon>
        <taxon>Clostridia</taxon>
        <taxon>Eubacteriales</taxon>
        <taxon>Oscillospiraceae</taxon>
        <taxon>Oscillospiraceae incertae sedis</taxon>
        <taxon>Candidatus Caccousia</taxon>
    </lineage>
</organism>
<dbReference type="Gene3D" id="3.50.30.40">
    <property type="entry name" value="Ribonuclease E inhibitor RraA/RraA-like"/>
    <property type="match status" value="1"/>
</dbReference>
<dbReference type="GO" id="GO:0008948">
    <property type="term" value="F:oxaloacetate decarboxylase activity"/>
    <property type="evidence" value="ECO:0007669"/>
    <property type="project" value="UniProtKB-EC"/>
</dbReference>
<reference evidence="14" key="2">
    <citation type="journal article" date="2021" name="PeerJ">
        <title>Extensive microbial diversity within the chicken gut microbiome revealed by metagenomics and culture.</title>
        <authorList>
            <person name="Gilroy R."/>
            <person name="Ravi A."/>
            <person name="Getino M."/>
            <person name="Pursley I."/>
            <person name="Horton D.L."/>
            <person name="Alikhan N.F."/>
            <person name="Baker D."/>
            <person name="Gharbi K."/>
            <person name="Hall N."/>
            <person name="Watson M."/>
            <person name="Adriaenssens E.M."/>
            <person name="Foster-Nyarko E."/>
            <person name="Jarju S."/>
            <person name="Secka A."/>
            <person name="Antonio M."/>
            <person name="Oren A."/>
            <person name="Chaudhuri R.R."/>
            <person name="La Ragione R."/>
            <person name="Hildebrand F."/>
            <person name="Pallen M.J."/>
        </authorList>
    </citation>
    <scope>NUCLEOTIDE SEQUENCE</scope>
    <source>
        <strain evidence="14">ChiSxjej1B13-7958</strain>
    </source>
</reference>
<dbReference type="PANTHER" id="PTHR33254:SF4">
    <property type="entry name" value="4-HYDROXY-4-METHYL-2-OXOGLUTARATE ALDOLASE 3-RELATED"/>
    <property type="match status" value="1"/>
</dbReference>
<dbReference type="EMBL" id="DVGZ01000019">
    <property type="protein sequence ID" value="HIR46360.1"/>
    <property type="molecule type" value="Genomic_DNA"/>
</dbReference>
<feature type="binding site" evidence="13">
    <location>
        <position position="155"/>
    </location>
    <ligand>
        <name>substrate</name>
    </ligand>
</feature>
<dbReference type="GO" id="GO:0046872">
    <property type="term" value="F:metal ion binding"/>
    <property type="evidence" value="ECO:0007669"/>
    <property type="project" value="UniProtKB-KW"/>
</dbReference>
<evidence type="ECO:0000256" key="8">
    <source>
        <dbReference type="ARBA" id="ARBA00025046"/>
    </source>
</evidence>
<comment type="function">
    <text evidence="8">Catalyzes the aldol cleavage of 4-hydroxy-4-methyl-2-oxoglutarate (HMG) into 2 molecules of pyruvate. Also contains a secondary oxaloacetate (OAA) decarboxylase activity due to the common pyruvate enolate transition state formed following C-C bond cleavage in the retro-aldol and decarboxylation reactions.</text>
</comment>
<proteinExistence type="inferred from homology"/>
<evidence type="ECO:0000256" key="1">
    <source>
        <dbReference type="ARBA" id="ARBA00001342"/>
    </source>
</evidence>
<dbReference type="InterPro" id="IPR005493">
    <property type="entry name" value="RraA/RraA-like"/>
</dbReference>
<keyword evidence="13" id="KW-0479">Metal-binding</keyword>
<evidence type="ECO:0000256" key="11">
    <source>
        <dbReference type="ARBA" id="ARBA00032305"/>
    </source>
</evidence>
<dbReference type="EC" id="4.1.3.17" evidence="5"/>
<evidence type="ECO:0000256" key="9">
    <source>
        <dbReference type="ARBA" id="ARBA00029596"/>
    </source>
</evidence>
<evidence type="ECO:0000313" key="14">
    <source>
        <dbReference type="EMBL" id="HIR46360.1"/>
    </source>
</evidence>
<comment type="cofactor">
    <cofactor evidence="2">
        <name>a divalent metal cation</name>
        <dbReference type="ChEBI" id="CHEBI:60240"/>
    </cofactor>
</comment>
<dbReference type="AlphaFoldDB" id="A0A9D1AMU0"/>
<evidence type="ECO:0000256" key="6">
    <source>
        <dbReference type="ARBA" id="ARBA00012947"/>
    </source>
</evidence>
<evidence type="ECO:0000313" key="15">
    <source>
        <dbReference type="Proteomes" id="UP000824242"/>
    </source>
</evidence>
<evidence type="ECO:0000256" key="5">
    <source>
        <dbReference type="ARBA" id="ARBA00012213"/>
    </source>
</evidence>
<dbReference type="CDD" id="cd16841">
    <property type="entry name" value="RraA_family"/>
    <property type="match status" value="1"/>
</dbReference>
<name>A0A9D1AMU0_9FIRM</name>